<dbReference type="InterPro" id="IPR025324">
    <property type="entry name" value="DUF4230"/>
</dbReference>
<dbReference type="OrthoDB" id="658690at2"/>
<feature type="transmembrane region" description="Helical" evidence="1">
    <location>
        <begin position="6"/>
        <end position="25"/>
    </location>
</feature>
<evidence type="ECO:0000256" key="1">
    <source>
        <dbReference type="SAM" id="Phobius"/>
    </source>
</evidence>
<evidence type="ECO:0000313" key="2">
    <source>
        <dbReference type="EMBL" id="ANH81831.1"/>
    </source>
</evidence>
<proteinExistence type="predicted"/>
<gene>
    <name evidence="2" type="ORF">A8C56_13335</name>
</gene>
<name>A0A1A9I584_9BACT</name>
<dbReference type="Proteomes" id="UP000077667">
    <property type="component" value="Chromosome"/>
</dbReference>
<dbReference type="KEGG" id="nia:A8C56_13335"/>
<accession>A0A1A9I584</accession>
<evidence type="ECO:0008006" key="4">
    <source>
        <dbReference type="Google" id="ProtNLM"/>
    </source>
</evidence>
<keyword evidence="3" id="KW-1185">Reference proteome</keyword>
<keyword evidence="1" id="KW-1133">Transmembrane helix</keyword>
<protein>
    <recommendedName>
        <fullName evidence="4">DUF4230 domain-containing protein</fullName>
    </recommendedName>
</protein>
<keyword evidence="1" id="KW-0472">Membrane</keyword>
<organism evidence="2 3">
    <name type="scientific">Niabella ginsenosidivorans</name>
    <dbReference type="NCBI Taxonomy" id="1176587"/>
    <lineage>
        <taxon>Bacteria</taxon>
        <taxon>Pseudomonadati</taxon>
        <taxon>Bacteroidota</taxon>
        <taxon>Chitinophagia</taxon>
        <taxon>Chitinophagales</taxon>
        <taxon>Chitinophagaceae</taxon>
        <taxon>Niabella</taxon>
    </lineage>
</organism>
<dbReference type="RefSeq" id="WP_067756892.1">
    <property type="nucleotide sequence ID" value="NZ_CP015772.1"/>
</dbReference>
<evidence type="ECO:0000313" key="3">
    <source>
        <dbReference type="Proteomes" id="UP000077667"/>
    </source>
</evidence>
<sequence>MQKGCLPFIIVLCAVAIGVLAYLLGKKNGTKTIENIALNAAFVKEVSELASLEVQGTANIKTTNITNDGTMTDAFKKMFMERTVNISIPYIAKYGVSLEKQQVNIEEKNKVVHIVIPAPQLLSYELRMDRADAMTRRGMLESPDETYYATVQKKLYAESRKQMEGNPVYMQQSKDKIRKILEQYYAPMNFKVEVLFKDELKSRVVDQHY</sequence>
<reference evidence="2 3" key="1">
    <citation type="submission" date="2016-05" db="EMBL/GenBank/DDBJ databases">
        <title>Niabella ginsenosidivorans BS26 whole genome sequencing.</title>
        <authorList>
            <person name="Im W.T."/>
            <person name="Siddiqi M.Z."/>
        </authorList>
    </citation>
    <scope>NUCLEOTIDE SEQUENCE [LARGE SCALE GENOMIC DNA]</scope>
    <source>
        <strain evidence="2 3">BS26</strain>
    </source>
</reference>
<dbReference type="Pfam" id="PF14014">
    <property type="entry name" value="DUF4230"/>
    <property type="match status" value="1"/>
</dbReference>
<keyword evidence="1" id="KW-0812">Transmembrane</keyword>
<dbReference type="EMBL" id="CP015772">
    <property type="protein sequence ID" value="ANH81831.1"/>
    <property type="molecule type" value="Genomic_DNA"/>
</dbReference>
<dbReference type="STRING" id="1176587.A8C56_13335"/>
<dbReference type="AlphaFoldDB" id="A0A1A9I584"/>